<comment type="caution">
    <text evidence="1">The sequence shown here is derived from an EMBL/GenBank/DDBJ whole genome shotgun (WGS) entry which is preliminary data.</text>
</comment>
<dbReference type="AlphaFoldDB" id="K2A2H0"/>
<accession>K2A2H0</accession>
<dbReference type="EMBL" id="AMFJ01028953">
    <property type="protein sequence ID" value="EKD44149.1"/>
    <property type="molecule type" value="Genomic_DNA"/>
</dbReference>
<gene>
    <name evidence="1" type="ORF">ACD_71C00222G0008</name>
</gene>
<reference evidence="1" key="1">
    <citation type="journal article" date="2012" name="Science">
        <title>Fermentation, hydrogen, and sulfur metabolism in multiple uncultivated bacterial phyla.</title>
        <authorList>
            <person name="Wrighton K.C."/>
            <person name="Thomas B.C."/>
            <person name="Sharon I."/>
            <person name="Miller C.S."/>
            <person name="Castelle C.J."/>
            <person name="VerBerkmoes N.C."/>
            <person name="Wilkins M.J."/>
            <person name="Hettich R.L."/>
            <person name="Lipton M.S."/>
            <person name="Williams K.H."/>
            <person name="Long P.E."/>
            <person name="Banfield J.F."/>
        </authorList>
    </citation>
    <scope>NUCLEOTIDE SEQUENCE [LARGE SCALE GENOMIC DNA]</scope>
</reference>
<organism evidence="1">
    <name type="scientific">uncultured bacterium</name>
    <name type="common">gcode 4</name>
    <dbReference type="NCBI Taxonomy" id="1234023"/>
    <lineage>
        <taxon>Bacteria</taxon>
        <taxon>environmental samples</taxon>
    </lineage>
</organism>
<proteinExistence type="predicted"/>
<evidence type="ECO:0000313" key="1">
    <source>
        <dbReference type="EMBL" id="EKD44149.1"/>
    </source>
</evidence>
<name>K2A2H0_9BACT</name>
<sequence>MNSLNNTSIQSYQTVNAGGIDFKTYKDNLLGGWISYLRTIERLYQPIATLNNAPLIPTSNTNCYFVLQFNMDEAWNKYRDSVFFHMRMKDFEDIIFPEILAEYNIWNTPYLSPKF</sequence>
<protein>
    <submittedName>
        <fullName evidence="1">Uncharacterized protein</fullName>
    </submittedName>
</protein>